<evidence type="ECO:0000313" key="8">
    <source>
        <dbReference type="Proteomes" id="UP000260425"/>
    </source>
</evidence>
<feature type="domain" description="RNA polymerase sigma factor 70 region 4 type 2" evidence="6">
    <location>
        <begin position="202"/>
        <end position="241"/>
    </location>
</feature>
<dbReference type="InterPro" id="IPR013249">
    <property type="entry name" value="RNA_pol_sigma70_r4_t2"/>
</dbReference>
<keyword evidence="4" id="KW-0804">Transcription</keyword>
<dbReference type="InterPro" id="IPR013324">
    <property type="entry name" value="RNA_pol_sigma_r3/r4-like"/>
</dbReference>
<sequence>MGNTKLRILSEEEVQDLLVQIREGSEEAKETLVKHSMGLVKSVINKRFRYTEHPIEDLISAGVEGLLTAINRYDASKGVNFFTYATPMVKGYTRTFALENGATRVPRKTRALAFKIRSRGLLDAPEEKVVEEFNIAEEDRYRVRVAQGYLRNGHSLLSTNVTVNHGESSSDDTDLSDLADYRNNDLNGDHWFDMVAIKVEASKLPELQQRILELSFNKEMSHPEIGKLLGMPPHQVGVQKRAAIDALRLAFLGEEKVAELKLKEKRKPFKRITPEQKEQIIKLLRETTLTYGEIGELVGVTHSPVSKLAKEHRSPEVIQANRKRVHRNLAQYQKDKKKKGQKQNV</sequence>
<gene>
    <name evidence="7" type="ORF">BSP38_168</name>
</gene>
<keyword evidence="3" id="KW-0238">DNA-binding</keyword>
<evidence type="ECO:0000256" key="4">
    <source>
        <dbReference type="ARBA" id="ARBA00023163"/>
    </source>
</evidence>
<dbReference type="GO" id="GO:0003677">
    <property type="term" value="F:DNA binding"/>
    <property type="evidence" value="ECO:0007669"/>
    <property type="project" value="UniProtKB-KW"/>
</dbReference>
<evidence type="ECO:0000259" key="5">
    <source>
        <dbReference type="Pfam" id="PF04542"/>
    </source>
</evidence>
<feature type="domain" description="RNA polymerase sigma-70 region 2" evidence="5">
    <location>
        <begin position="32"/>
        <end position="92"/>
    </location>
</feature>
<name>A0A345MK28_BPBSP</name>
<dbReference type="Pfam" id="PF08281">
    <property type="entry name" value="Sigma70_r4_2"/>
    <property type="match status" value="1"/>
</dbReference>
<evidence type="ECO:0000256" key="1">
    <source>
        <dbReference type="ARBA" id="ARBA00023015"/>
    </source>
</evidence>
<organism evidence="7 8">
    <name type="scientific">Bacillus phage BSP38</name>
    <dbReference type="NCBI Taxonomy" id="2283013"/>
    <lineage>
        <taxon>Viruses</taxon>
        <taxon>Duplodnaviria</taxon>
        <taxon>Heunggongvirae</taxon>
        <taxon>Uroviricota</taxon>
        <taxon>Caudoviricetes</taxon>
        <taxon>Herelleviridae</taxon>
        <taxon>Bastillevirinae</taxon>
        <taxon>Jeonjuvirus</taxon>
        <taxon>Jeonjuvirus BSP38</taxon>
    </lineage>
</organism>
<organismHost>
    <name type="scientific">Bacillus subtilis</name>
    <dbReference type="NCBI Taxonomy" id="1423"/>
</organismHost>
<reference evidence="7 8" key="1">
    <citation type="submission" date="2018-07" db="EMBL/GenBank/DDBJ databases">
        <title>Complete nucleotide sequence of Bacillus phage BSP38.</title>
        <authorList>
            <person name="Ghosh K."/>
            <person name="Kim K.-P."/>
        </authorList>
    </citation>
    <scope>NUCLEOTIDE SEQUENCE [LARGE SCALE GENOMIC DNA]</scope>
</reference>
<dbReference type="Proteomes" id="UP000260425">
    <property type="component" value="Segment"/>
</dbReference>
<accession>A0A345MK28</accession>
<evidence type="ECO:0000256" key="3">
    <source>
        <dbReference type="ARBA" id="ARBA00023125"/>
    </source>
</evidence>
<dbReference type="GO" id="GO:0006352">
    <property type="term" value="P:DNA-templated transcription initiation"/>
    <property type="evidence" value="ECO:0007669"/>
    <property type="project" value="InterPro"/>
</dbReference>
<dbReference type="SUPFAM" id="SSF88659">
    <property type="entry name" value="Sigma3 and sigma4 domains of RNA polymerase sigma factors"/>
    <property type="match status" value="1"/>
</dbReference>
<dbReference type="NCBIfam" id="TIGR02937">
    <property type="entry name" value="sigma70-ECF"/>
    <property type="match status" value="1"/>
</dbReference>
<dbReference type="SUPFAM" id="SSF88946">
    <property type="entry name" value="Sigma2 domain of RNA polymerase sigma factors"/>
    <property type="match status" value="1"/>
</dbReference>
<evidence type="ECO:0000313" key="7">
    <source>
        <dbReference type="EMBL" id="AXH71210.1"/>
    </source>
</evidence>
<keyword evidence="1" id="KW-0805">Transcription regulation</keyword>
<evidence type="ECO:0000259" key="6">
    <source>
        <dbReference type="Pfam" id="PF08281"/>
    </source>
</evidence>
<dbReference type="EMBL" id="MH606185">
    <property type="protein sequence ID" value="AXH71210.1"/>
    <property type="molecule type" value="Genomic_DNA"/>
</dbReference>
<dbReference type="InterPro" id="IPR007627">
    <property type="entry name" value="RNA_pol_sigma70_r2"/>
</dbReference>
<keyword evidence="2" id="KW-0731">Sigma factor</keyword>
<dbReference type="Pfam" id="PF04542">
    <property type="entry name" value="Sigma70_r2"/>
    <property type="match status" value="1"/>
</dbReference>
<keyword evidence="8" id="KW-1185">Reference proteome</keyword>
<dbReference type="PANTHER" id="PTHR30385">
    <property type="entry name" value="SIGMA FACTOR F FLAGELLAR"/>
    <property type="match status" value="1"/>
</dbReference>
<dbReference type="InterPro" id="IPR013325">
    <property type="entry name" value="RNA_pol_sigma_r2"/>
</dbReference>
<dbReference type="PANTHER" id="PTHR30385:SF4">
    <property type="entry name" value="RNA POLYMERASE SIGMA-E FACTOR"/>
    <property type="match status" value="1"/>
</dbReference>
<dbReference type="InterPro" id="IPR036388">
    <property type="entry name" value="WH-like_DNA-bd_sf"/>
</dbReference>
<dbReference type="Gene3D" id="1.20.120.1810">
    <property type="match status" value="1"/>
</dbReference>
<dbReference type="GO" id="GO:0016987">
    <property type="term" value="F:sigma factor activity"/>
    <property type="evidence" value="ECO:0007669"/>
    <property type="project" value="UniProtKB-KW"/>
</dbReference>
<protein>
    <submittedName>
        <fullName evidence="7">Putative RNA polymerase sigma factor 2</fullName>
    </submittedName>
</protein>
<dbReference type="InterPro" id="IPR014284">
    <property type="entry name" value="RNA_pol_sigma-70_dom"/>
</dbReference>
<dbReference type="Gene3D" id="1.10.10.10">
    <property type="entry name" value="Winged helix-like DNA-binding domain superfamily/Winged helix DNA-binding domain"/>
    <property type="match status" value="1"/>
</dbReference>
<proteinExistence type="predicted"/>
<evidence type="ECO:0000256" key="2">
    <source>
        <dbReference type="ARBA" id="ARBA00023082"/>
    </source>
</evidence>